<dbReference type="OrthoDB" id="5345753at2759"/>
<keyword evidence="1" id="KW-0732">Signal</keyword>
<reference evidence="2" key="2">
    <citation type="submission" date="2020-05" db="EMBL/GenBank/DDBJ databases">
        <authorList>
            <person name="Kim H.-S."/>
            <person name="Proctor R.H."/>
            <person name="Brown D.W."/>
        </authorList>
    </citation>
    <scope>NUCLEOTIDE SEQUENCE</scope>
    <source>
        <strain evidence="2">NRRL 20472</strain>
    </source>
</reference>
<sequence>MSLFSAFLLSLSFSSLVSAFPSLAKRNETVPDVDCSPSSPTGLKAECWKALEMDKYINEWIAANGTKASCEELGFAQCYLQFNGYTGLTCNLITSDTCPPFGTKDAEKYYSNQQFYALWNIYTVYRFFNQYSQALSDGSSLAGQTIDSIVAKVAPPVEAVASTSGLMSVIGSTLNVVSMFTGLVPGAAGTAVGFIRSGLGAAFDLSGKLGQTLTATQTANSRFIQLGDIGASLAKLVEQYQKNLLDTVQEVQGNHTIFLAACQDGGFSQRVTTSLTIQASTLYRQLQLFILSNALKANGVVSSRSTGLNALEVAKNTDAISCTGLGEGGNCNQWWIDAEAGNTYSFHTPDDWQNNHVELTQAIHDNGWADLADVFKVEDCAGKEPEFDSKTLGVTCLATHNWCEWNYQDTPQASRTESQFKNCDNDEGWPTLCGSFQNGLQVPESYLGPLLLTDGLWCKRK</sequence>
<organism evidence="2 3">
    <name type="scientific">Fusarium sarcochroum</name>
    <dbReference type="NCBI Taxonomy" id="1208366"/>
    <lineage>
        <taxon>Eukaryota</taxon>
        <taxon>Fungi</taxon>
        <taxon>Dikarya</taxon>
        <taxon>Ascomycota</taxon>
        <taxon>Pezizomycotina</taxon>
        <taxon>Sordariomycetes</taxon>
        <taxon>Hypocreomycetidae</taxon>
        <taxon>Hypocreales</taxon>
        <taxon>Nectriaceae</taxon>
        <taxon>Fusarium</taxon>
        <taxon>Fusarium lateritium species complex</taxon>
    </lineage>
</organism>
<accession>A0A8H4TSW7</accession>
<feature type="signal peptide" evidence="1">
    <location>
        <begin position="1"/>
        <end position="19"/>
    </location>
</feature>
<evidence type="ECO:0000256" key="1">
    <source>
        <dbReference type="SAM" id="SignalP"/>
    </source>
</evidence>
<keyword evidence="3" id="KW-1185">Reference proteome</keyword>
<protein>
    <submittedName>
        <fullName evidence="2">Uncharacterized protein</fullName>
    </submittedName>
</protein>
<dbReference type="Proteomes" id="UP000622797">
    <property type="component" value="Unassembled WGS sequence"/>
</dbReference>
<feature type="chain" id="PRO_5034765476" evidence="1">
    <location>
        <begin position="20"/>
        <end position="461"/>
    </location>
</feature>
<dbReference type="AlphaFoldDB" id="A0A8H4TSW7"/>
<evidence type="ECO:0000313" key="2">
    <source>
        <dbReference type="EMBL" id="KAF4963430.1"/>
    </source>
</evidence>
<reference evidence="2" key="1">
    <citation type="journal article" date="2020" name="BMC Genomics">
        <title>Correction to: Identification and distribution of gene clusters required for synthesis of sphingolipid metabolism inhibitors in diverse species of the filamentous fungus Fusarium.</title>
        <authorList>
            <person name="Kim H.S."/>
            <person name="Lohmar J.M."/>
            <person name="Busman M."/>
            <person name="Brown D.W."/>
            <person name="Naumann T.A."/>
            <person name="Divon H.H."/>
            <person name="Lysoe E."/>
            <person name="Uhlig S."/>
            <person name="Proctor R.H."/>
        </authorList>
    </citation>
    <scope>NUCLEOTIDE SEQUENCE</scope>
    <source>
        <strain evidence="2">NRRL 20472</strain>
    </source>
</reference>
<comment type="caution">
    <text evidence="2">The sequence shown here is derived from an EMBL/GenBank/DDBJ whole genome shotgun (WGS) entry which is preliminary data.</text>
</comment>
<name>A0A8H4TSW7_9HYPO</name>
<evidence type="ECO:0000313" key="3">
    <source>
        <dbReference type="Proteomes" id="UP000622797"/>
    </source>
</evidence>
<dbReference type="EMBL" id="JABEXW010000473">
    <property type="protein sequence ID" value="KAF4963430.1"/>
    <property type="molecule type" value="Genomic_DNA"/>
</dbReference>
<proteinExistence type="predicted"/>
<gene>
    <name evidence="2" type="ORF">FSARC_8563</name>
</gene>